<dbReference type="PANTHER" id="PTHR43649:SF12">
    <property type="entry name" value="DIACETYLCHITOBIOSE BINDING PROTEIN DASA"/>
    <property type="match status" value="1"/>
</dbReference>
<evidence type="ECO:0008006" key="3">
    <source>
        <dbReference type="Google" id="ProtNLM"/>
    </source>
</evidence>
<dbReference type="Pfam" id="PF01547">
    <property type="entry name" value="SBP_bac_1"/>
    <property type="match status" value="1"/>
</dbReference>
<organism evidence="1 2">
    <name type="scientific">candidate division WWE3 bacterium CG06_land_8_20_14_3_00_42_16</name>
    <dbReference type="NCBI Taxonomy" id="1975083"/>
    <lineage>
        <taxon>Bacteria</taxon>
        <taxon>Katanobacteria</taxon>
    </lineage>
</organism>
<dbReference type="AlphaFoldDB" id="A0A2M7AMH2"/>
<dbReference type="Proteomes" id="UP000229916">
    <property type="component" value="Unassembled WGS sequence"/>
</dbReference>
<evidence type="ECO:0000313" key="1">
    <source>
        <dbReference type="EMBL" id="PIU68575.1"/>
    </source>
</evidence>
<comment type="caution">
    <text evidence="1">The sequence shown here is derived from an EMBL/GenBank/DDBJ whole genome shotgun (WGS) entry which is preliminary data.</text>
</comment>
<dbReference type="PANTHER" id="PTHR43649">
    <property type="entry name" value="ARABINOSE-BINDING PROTEIN-RELATED"/>
    <property type="match status" value="1"/>
</dbReference>
<dbReference type="InterPro" id="IPR050490">
    <property type="entry name" value="Bact_solute-bd_prot1"/>
</dbReference>
<reference evidence="2" key="1">
    <citation type="submission" date="2017-09" db="EMBL/GenBank/DDBJ databases">
        <title>Depth-based differentiation of microbial function through sediment-hosted aquifers and enrichment of novel symbionts in the deep terrestrial subsurface.</title>
        <authorList>
            <person name="Probst A.J."/>
            <person name="Ladd B."/>
            <person name="Jarett J.K."/>
            <person name="Geller-Mcgrath D.E."/>
            <person name="Sieber C.M.K."/>
            <person name="Emerson J.B."/>
            <person name="Anantharaman K."/>
            <person name="Thomas B.C."/>
            <person name="Malmstrom R."/>
            <person name="Stieglmeier M."/>
            <person name="Klingl A."/>
            <person name="Woyke T."/>
            <person name="Ryan C.M."/>
            <person name="Banfield J.F."/>
        </authorList>
    </citation>
    <scope>NUCLEOTIDE SEQUENCE [LARGE SCALE GENOMIC DNA]</scope>
</reference>
<evidence type="ECO:0000313" key="2">
    <source>
        <dbReference type="Proteomes" id="UP000229916"/>
    </source>
</evidence>
<dbReference type="EMBL" id="PEWD01000067">
    <property type="protein sequence ID" value="PIU68575.1"/>
    <property type="molecule type" value="Genomic_DNA"/>
</dbReference>
<dbReference type="PROSITE" id="PS51257">
    <property type="entry name" value="PROKAR_LIPOPROTEIN"/>
    <property type="match status" value="1"/>
</dbReference>
<dbReference type="SUPFAM" id="SSF53850">
    <property type="entry name" value="Periplasmic binding protein-like II"/>
    <property type="match status" value="1"/>
</dbReference>
<name>A0A2M7AMH2_UNCKA</name>
<dbReference type="Gene3D" id="3.40.190.10">
    <property type="entry name" value="Periplasmic binding protein-like II"/>
    <property type="match status" value="1"/>
</dbReference>
<accession>A0A2M7AMH2</accession>
<dbReference type="InterPro" id="IPR006059">
    <property type="entry name" value="SBP"/>
</dbReference>
<proteinExistence type="predicted"/>
<protein>
    <recommendedName>
        <fullName evidence="3">ABC transporter substrate-binding protein</fullName>
    </recommendedName>
</protein>
<gene>
    <name evidence="1" type="ORF">COS81_03535</name>
</gene>
<sequence length="455" mass="50300">MRKNQLKFLLLCLSVFGLLFFAGCTLPNLPFLPKSPQPSPGNVTLKYWGLWETKNNIQPLIDEYQKAHPNVTIEYEERSPKFYYETLKSRLISDSAPDIARMHLTWVPKLSANLAALPASVMDSATFNSTFYPVVSKWCTQVDQIYCLPLMYDGLALVYNQSLFEKAGIANPPKTWEEFKEMAQKLTVKDGQGKIIQAGAALGTAENVTEFSDLLGLLMLHNGVQFQDSKTGKVTFQETISPDGRNTGAEAVEFYTQFAKGKGQVWDPSLGESTAAFAAGKVAMIFASSWRLQNVLDANPALKVVATAVPQLTTPEGGLTNINWASFWVEGVAQQSTHQAEAWDFLKFITEKEQLLNFQKTVTTTSAARLFGEIYPRQDISSLLLSDLYLEPYVTGAPAAETWYFCDRTWDGLLNDTIKGFLSQAVASVVNGGSAESSLNVAAQSIQALFDQKDE</sequence>